<reference evidence="1" key="1">
    <citation type="submission" date="2022-11" db="EMBL/GenBank/DDBJ databases">
        <authorList>
            <person name="Kikuchi T."/>
        </authorList>
    </citation>
    <scope>NUCLEOTIDE SEQUENCE</scope>
    <source>
        <strain evidence="1">PS1010</strain>
    </source>
</reference>
<evidence type="ECO:0000313" key="2">
    <source>
        <dbReference type="Proteomes" id="UP001152747"/>
    </source>
</evidence>
<sequence>MHLLFSAYFAVFTVFTAYVSIPGIVHNATYQHDQKTITWEKCKNICDTYPACQAYYHVNTTSHCITYDYNQLESFDQLDQYPPTQIWTFKTNITTCSYYMPTVFYTTYTNETNNISANYIYTKNGTLWTTKKI</sequence>
<gene>
    <name evidence="1" type="ORF">CAMP_LOCUS5568</name>
</gene>
<organism evidence="1 2">
    <name type="scientific">Caenorhabditis angaria</name>
    <dbReference type="NCBI Taxonomy" id="860376"/>
    <lineage>
        <taxon>Eukaryota</taxon>
        <taxon>Metazoa</taxon>
        <taxon>Ecdysozoa</taxon>
        <taxon>Nematoda</taxon>
        <taxon>Chromadorea</taxon>
        <taxon>Rhabditida</taxon>
        <taxon>Rhabditina</taxon>
        <taxon>Rhabditomorpha</taxon>
        <taxon>Rhabditoidea</taxon>
        <taxon>Rhabditidae</taxon>
        <taxon>Peloderinae</taxon>
        <taxon>Caenorhabditis</taxon>
    </lineage>
</organism>
<dbReference type="AlphaFoldDB" id="A0A9P1N0A7"/>
<name>A0A9P1N0A7_9PELO</name>
<dbReference type="EMBL" id="CANHGI010000002">
    <property type="protein sequence ID" value="CAI5442931.1"/>
    <property type="molecule type" value="Genomic_DNA"/>
</dbReference>
<proteinExistence type="predicted"/>
<protein>
    <submittedName>
        <fullName evidence="1">Uncharacterized protein</fullName>
    </submittedName>
</protein>
<dbReference type="Proteomes" id="UP001152747">
    <property type="component" value="Unassembled WGS sequence"/>
</dbReference>
<accession>A0A9P1N0A7</accession>
<dbReference type="SUPFAM" id="SSF57414">
    <property type="entry name" value="Hairpin loop containing domain-like"/>
    <property type="match status" value="1"/>
</dbReference>
<keyword evidence="2" id="KW-1185">Reference proteome</keyword>
<comment type="caution">
    <text evidence="1">The sequence shown here is derived from an EMBL/GenBank/DDBJ whole genome shotgun (WGS) entry which is preliminary data.</text>
</comment>
<evidence type="ECO:0000313" key="1">
    <source>
        <dbReference type="EMBL" id="CAI5442931.1"/>
    </source>
</evidence>